<keyword evidence="6 8" id="KW-0472">Membrane</keyword>
<dbReference type="InterPro" id="IPR002524">
    <property type="entry name" value="Cation_efflux"/>
</dbReference>
<comment type="subcellular location">
    <subcellularLocation>
        <location evidence="1">Membrane</location>
        <topology evidence="1">Multi-pass membrane protein</topology>
    </subcellularLocation>
</comment>
<dbReference type="Pfam" id="PF01545">
    <property type="entry name" value="Cation_efflux"/>
    <property type="match status" value="1"/>
</dbReference>
<reference evidence="11 12" key="1">
    <citation type="submission" date="2022-06" db="EMBL/GenBank/DDBJ databases">
        <title>Genomic Encyclopedia of Archaeal and Bacterial Type Strains, Phase II (KMG-II): from individual species to whole genera.</title>
        <authorList>
            <person name="Goeker M."/>
        </authorList>
    </citation>
    <scope>NUCLEOTIDE SEQUENCE [LARGE SCALE GENOMIC DNA]</scope>
    <source>
        <strain evidence="11 12">DSM 45037</strain>
    </source>
</reference>
<evidence type="ECO:0000259" key="10">
    <source>
        <dbReference type="Pfam" id="PF16916"/>
    </source>
</evidence>
<dbReference type="PANTHER" id="PTHR43840">
    <property type="entry name" value="MITOCHONDRIAL METAL TRANSPORTER 1-RELATED"/>
    <property type="match status" value="1"/>
</dbReference>
<feature type="transmembrane region" description="Helical" evidence="8">
    <location>
        <begin position="209"/>
        <end position="227"/>
    </location>
</feature>
<feature type="transmembrane region" description="Helical" evidence="8">
    <location>
        <begin position="69"/>
        <end position="93"/>
    </location>
</feature>
<feature type="transmembrane region" description="Helical" evidence="8">
    <location>
        <begin position="99"/>
        <end position="115"/>
    </location>
</feature>
<dbReference type="InterPro" id="IPR036837">
    <property type="entry name" value="Cation_efflux_CTD_sf"/>
</dbReference>
<dbReference type="EMBL" id="JAMTCG010000005">
    <property type="protein sequence ID" value="MCP2161803.1"/>
    <property type="molecule type" value="Genomic_DNA"/>
</dbReference>
<keyword evidence="12" id="KW-1185">Reference proteome</keyword>
<evidence type="ECO:0000256" key="6">
    <source>
        <dbReference type="ARBA" id="ARBA00023136"/>
    </source>
</evidence>
<evidence type="ECO:0000256" key="8">
    <source>
        <dbReference type="SAM" id="Phobius"/>
    </source>
</evidence>
<evidence type="ECO:0000256" key="7">
    <source>
        <dbReference type="SAM" id="MobiDB-lite"/>
    </source>
</evidence>
<evidence type="ECO:0000256" key="2">
    <source>
        <dbReference type="ARBA" id="ARBA00008114"/>
    </source>
</evidence>
<name>A0ABT1H3I5_9NOCA</name>
<evidence type="ECO:0000256" key="3">
    <source>
        <dbReference type="ARBA" id="ARBA00022448"/>
    </source>
</evidence>
<dbReference type="InterPro" id="IPR027470">
    <property type="entry name" value="Cation_efflux_CTD"/>
</dbReference>
<feature type="transmembrane region" description="Helical" evidence="8">
    <location>
        <begin position="136"/>
        <end position="154"/>
    </location>
</feature>
<protein>
    <submittedName>
        <fullName evidence="11">Cation diffusion facilitator family transporter</fullName>
    </submittedName>
</protein>
<evidence type="ECO:0000256" key="4">
    <source>
        <dbReference type="ARBA" id="ARBA00022692"/>
    </source>
</evidence>
<proteinExistence type="inferred from homology"/>
<dbReference type="SUPFAM" id="SSF161111">
    <property type="entry name" value="Cation efflux protein transmembrane domain-like"/>
    <property type="match status" value="1"/>
</dbReference>
<keyword evidence="4 8" id="KW-0812">Transmembrane</keyword>
<dbReference type="PANTHER" id="PTHR43840:SF15">
    <property type="entry name" value="MITOCHONDRIAL METAL TRANSPORTER 1-RELATED"/>
    <property type="match status" value="1"/>
</dbReference>
<sequence length="343" mass="36197">MSDHAHDHHHAHDDHDHHHAHDGYDHHRAQGVWRFVPHALTPHSHDAADRIDDAVEGSVRGIRAVGISFAVLFATALVQLVVTLLSGSVALLADTIHNFSDAFTAIPLALAFLVGRRSPTRRYTYGFGRAEDLAGLVVIVMIAASAVLAGYEAVRRLVDPLSPTHLPWVAAAGAIGFVGNELVAQYRIRVGRAIGSAALVADGQHARTDGFTSLAVLGGAAGTALGAPIVDPIVGLVITVAIAGVLWTAGRDVLRRLMDAVDPAVVGEAERVVGAVPGVLGVAGVRMRWIGHRMHAEIEVDVDESAPLKDAHATAHRAERELVDHVPGVSSALVHAYPGHRVA</sequence>
<evidence type="ECO:0000313" key="12">
    <source>
        <dbReference type="Proteomes" id="UP001205740"/>
    </source>
</evidence>
<evidence type="ECO:0000259" key="9">
    <source>
        <dbReference type="Pfam" id="PF01545"/>
    </source>
</evidence>
<dbReference type="SUPFAM" id="SSF160240">
    <property type="entry name" value="Cation efflux protein cytoplasmic domain-like"/>
    <property type="match status" value="1"/>
</dbReference>
<dbReference type="Gene3D" id="1.20.1510.10">
    <property type="entry name" value="Cation efflux protein transmembrane domain"/>
    <property type="match status" value="1"/>
</dbReference>
<accession>A0ABT1H3I5</accession>
<dbReference type="InterPro" id="IPR050291">
    <property type="entry name" value="CDF_Transporter"/>
</dbReference>
<keyword evidence="5 8" id="KW-1133">Transmembrane helix</keyword>
<feature type="transmembrane region" description="Helical" evidence="8">
    <location>
        <begin position="233"/>
        <end position="250"/>
    </location>
</feature>
<comment type="caution">
    <text evidence="11">The sequence shown here is derived from an EMBL/GenBank/DDBJ whole genome shotgun (WGS) entry which is preliminary data.</text>
</comment>
<dbReference type="InterPro" id="IPR027469">
    <property type="entry name" value="Cation_efflux_TMD_sf"/>
</dbReference>
<dbReference type="InterPro" id="IPR058533">
    <property type="entry name" value="Cation_efflux_TM"/>
</dbReference>
<feature type="region of interest" description="Disordered" evidence="7">
    <location>
        <begin position="1"/>
        <end position="23"/>
    </location>
</feature>
<comment type="similarity">
    <text evidence="2">Belongs to the cation diffusion facilitator (CDF) transporter (TC 2.A.4) family.</text>
</comment>
<dbReference type="RefSeq" id="WP_253655380.1">
    <property type="nucleotide sequence ID" value="NZ_BAAAOE010000001.1"/>
</dbReference>
<keyword evidence="3" id="KW-0813">Transport</keyword>
<dbReference type="NCBIfam" id="TIGR01297">
    <property type="entry name" value="CDF"/>
    <property type="match status" value="1"/>
</dbReference>
<evidence type="ECO:0000313" key="11">
    <source>
        <dbReference type="EMBL" id="MCP2161803.1"/>
    </source>
</evidence>
<dbReference type="Proteomes" id="UP001205740">
    <property type="component" value="Unassembled WGS sequence"/>
</dbReference>
<feature type="domain" description="Cation efflux protein cytoplasmic" evidence="10">
    <location>
        <begin position="264"/>
        <end position="336"/>
    </location>
</feature>
<dbReference type="Gene3D" id="3.30.70.1350">
    <property type="entry name" value="Cation efflux protein, cytoplasmic domain"/>
    <property type="match status" value="1"/>
</dbReference>
<feature type="domain" description="Cation efflux protein transmembrane" evidence="9">
    <location>
        <begin position="67"/>
        <end position="258"/>
    </location>
</feature>
<gene>
    <name evidence="11" type="ORF">LX12_003002</name>
</gene>
<dbReference type="Pfam" id="PF16916">
    <property type="entry name" value="ZT_dimer"/>
    <property type="match status" value="1"/>
</dbReference>
<feature type="transmembrane region" description="Helical" evidence="8">
    <location>
        <begin position="166"/>
        <end position="188"/>
    </location>
</feature>
<evidence type="ECO:0000256" key="5">
    <source>
        <dbReference type="ARBA" id="ARBA00022989"/>
    </source>
</evidence>
<evidence type="ECO:0000256" key="1">
    <source>
        <dbReference type="ARBA" id="ARBA00004141"/>
    </source>
</evidence>
<organism evidence="11 12">
    <name type="scientific">Williamsia serinedens</name>
    <dbReference type="NCBI Taxonomy" id="391736"/>
    <lineage>
        <taxon>Bacteria</taxon>
        <taxon>Bacillati</taxon>
        <taxon>Actinomycetota</taxon>
        <taxon>Actinomycetes</taxon>
        <taxon>Mycobacteriales</taxon>
        <taxon>Nocardiaceae</taxon>
        <taxon>Williamsia</taxon>
    </lineage>
</organism>